<dbReference type="GO" id="GO:0046872">
    <property type="term" value="F:metal ion binding"/>
    <property type="evidence" value="ECO:0007669"/>
    <property type="project" value="UniProtKB-KW"/>
</dbReference>
<evidence type="ECO:0000256" key="1">
    <source>
        <dbReference type="ARBA" id="ARBA00010617"/>
    </source>
</evidence>
<keyword evidence="8" id="KW-0812">Transmembrane</keyword>
<dbReference type="InterPro" id="IPR050196">
    <property type="entry name" value="Cytochrome_P450_Monoox"/>
</dbReference>
<name>A0ABD5S215_9EURY</name>
<evidence type="ECO:0000256" key="4">
    <source>
        <dbReference type="ARBA" id="ARBA00023002"/>
    </source>
</evidence>
<evidence type="ECO:0000256" key="2">
    <source>
        <dbReference type="ARBA" id="ARBA00022617"/>
    </source>
</evidence>
<evidence type="ECO:0000313" key="10">
    <source>
        <dbReference type="Proteomes" id="UP001596328"/>
    </source>
</evidence>
<keyword evidence="3 7" id="KW-0479">Metal-binding</keyword>
<dbReference type="Gene3D" id="1.10.630.10">
    <property type="entry name" value="Cytochrome P450"/>
    <property type="match status" value="1"/>
</dbReference>
<dbReference type="PROSITE" id="PS00086">
    <property type="entry name" value="CYTOCHROME_P450"/>
    <property type="match status" value="1"/>
</dbReference>
<dbReference type="PANTHER" id="PTHR24291:SF50">
    <property type="entry name" value="BIFUNCTIONAL ALBAFLAVENONE MONOOXYGENASE_TERPENE SYNTHASE"/>
    <property type="match status" value="1"/>
</dbReference>
<keyword evidence="6 7" id="KW-0503">Monooxygenase</keyword>
<evidence type="ECO:0000256" key="3">
    <source>
        <dbReference type="ARBA" id="ARBA00022723"/>
    </source>
</evidence>
<evidence type="ECO:0000256" key="8">
    <source>
        <dbReference type="SAM" id="Phobius"/>
    </source>
</evidence>
<organism evidence="9 10">
    <name type="scientific">Halobium palmae</name>
    <dbReference type="NCBI Taxonomy" id="1776492"/>
    <lineage>
        <taxon>Archaea</taxon>
        <taxon>Methanobacteriati</taxon>
        <taxon>Methanobacteriota</taxon>
        <taxon>Stenosarchaea group</taxon>
        <taxon>Halobacteria</taxon>
        <taxon>Halobacteriales</taxon>
        <taxon>Haloferacaceae</taxon>
        <taxon>Halobium</taxon>
    </lineage>
</organism>
<accession>A0ABD5S215</accession>
<feature type="transmembrane region" description="Helical" evidence="8">
    <location>
        <begin position="61"/>
        <end position="84"/>
    </location>
</feature>
<keyword evidence="2 7" id="KW-0349">Heme</keyword>
<keyword evidence="10" id="KW-1185">Reference proteome</keyword>
<evidence type="ECO:0000256" key="5">
    <source>
        <dbReference type="ARBA" id="ARBA00023004"/>
    </source>
</evidence>
<comment type="caution">
    <text evidence="9">The sequence shown here is derived from an EMBL/GenBank/DDBJ whole genome shotgun (WGS) entry which is preliminary data.</text>
</comment>
<keyword evidence="5 7" id="KW-0408">Iron</keyword>
<keyword evidence="4 7" id="KW-0560">Oxidoreductase</keyword>
<evidence type="ECO:0000313" key="9">
    <source>
        <dbReference type="EMBL" id="MFC6725567.1"/>
    </source>
</evidence>
<dbReference type="Pfam" id="PF00067">
    <property type="entry name" value="p450"/>
    <property type="match status" value="1"/>
</dbReference>
<dbReference type="InterPro" id="IPR017972">
    <property type="entry name" value="Cyt_P450_CS"/>
</dbReference>
<sequence>RNRRFARATDAFDDLVAELIAERRGATEGGEPAGDDLLSLLLSVEFDDGSRMSDRQLRDHLVTFLFAGHETSSLALSYALLLLARHPEEADRLRAEVADVAGDGPLRTAHVRELAFTERVLKETLRRYPPANVLFREPTEPTTVGGYRIDPGTTITLPSFRIHNDARWYDDPESFRPDRWTDGMETDLPDYAYFPFGGGPRHCIGMRFAMLETKLALATFVRRWEFDLRSDPEPAFAAAATMRPTEEIRLRVRARRAGSNRRTASSGT</sequence>
<protein>
    <submittedName>
        <fullName evidence="9">Cytochrome P450</fullName>
    </submittedName>
</protein>
<dbReference type="GO" id="GO:0004497">
    <property type="term" value="F:monooxygenase activity"/>
    <property type="evidence" value="ECO:0007669"/>
    <property type="project" value="UniProtKB-KW"/>
</dbReference>
<dbReference type="InterPro" id="IPR036396">
    <property type="entry name" value="Cyt_P450_sf"/>
</dbReference>
<reference evidence="9 10" key="1">
    <citation type="journal article" date="2019" name="Int. J. Syst. Evol. Microbiol.">
        <title>The Global Catalogue of Microorganisms (GCM) 10K type strain sequencing project: providing services to taxonomists for standard genome sequencing and annotation.</title>
        <authorList>
            <consortium name="The Broad Institute Genomics Platform"/>
            <consortium name="The Broad Institute Genome Sequencing Center for Infectious Disease"/>
            <person name="Wu L."/>
            <person name="Ma J."/>
        </authorList>
    </citation>
    <scope>NUCLEOTIDE SEQUENCE [LARGE SCALE GENOMIC DNA]</scope>
    <source>
        <strain evidence="9 10">NBRC 111368</strain>
    </source>
</reference>
<dbReference type="Proteomes" id="UP001596328">
    <property type="component" value="Unassembled WGS sequence"/>
</dbReference>
<dbReference type="PANTHER" id="PTHR24291">
    <property type="entry name" value="CYTOCHROME P450 FAMILY 4"/>
    <property type="match status" value="1"/>
</dbReference>
<proteinExistence type="inferred from homology"/>
<keyword evidence="8" id="KW-0472">Membrane</keyword>
<dbReference type="InterPro" id="IPR001128">
    <property type="entry name" value="Cyt_P450"/>
</dbReference>
<dbReference type="InterPro" id="IPR002401">
    <property type="entry name" value="Cyt_P450_E_grp-I"/>
</dbReference>
<dbReference type="PRINTS" id="PR00385">
    <property type="entry name" value="P450"/>
</dbReference>
<keyword evidence="8" id="KW-1133">Transmembrane helix</keyword>
<evidence type="ECO:0000256" key="6">
    <source>
        <dbReference type="ARBA" id="ARBA00023033"/>
    </source>
</evidence>
<dbReference type="AlphaFoldDB" id="A0ABD5S215"/>
<dbReference type="PRINTS" id="PR00463">
    <property type="entry name" value="EP450I"/>
</dbReference>
<gene>
    <name evidence="9" type="ORF">ACFQE1_14565</name>
</gene>
<evidence type="ECO:0000256" key="7">
    <source>
        <dbReference type="RuleBase" id="RU000461"/>
    </source>
</evidence>
<dbReference type="SUPFAM" id="SSF48264">
    <property type="entry name" value="Cytochrome P450"/>
    <property type="match status" value="1"/>
</dbReference>
<dbReference type="EMBL" id="JBHSWU010000590">
    <property type="protein sequence ID" value="MFC6725567.1"/>
    <property type="molecule type" value="Genomic_DNA"/>
</dbReference>
<feature type="non-terminal residue" evidence="9">
    <location>
        <position position="1"/>
    </location>
</feature>
<comment type="similarity">
    <text evidence="1 7">Belongs to the cytochrome P450 family.</text>
</comment>